<proteinExistence type="predicted"/>
<comment type="caution">
    <text evidence="1">The sequence shown here is derived from an EMBL/GenBank/DDBJ whole genome shotgun (WGS) entry which is preliminary data.</text>
</comment>
<protein>
    <recommendedName>
        <fullName evidence="3">PhiRv1 phage protein</fullName>
    </recommendedName>
</protein>
<organism evidence="1 2">
    <name type="scientific">Mycobacteroides chelonae</name>
    <name type="common">Mycobacterium chelonae</name>
    <dbReference type="NCBI Taxonomy" id="1774"/>
    <lineage>
        <taxon>Bacteria</taxon>
        <taxon>Bacillati</taxon>
        <taxon>Actinomycetota</taxon>
        <taxon>Actinomycetes</taxon>
        <taxon>Mycobacteriales</taxon>
        <taxon>Mycobacteriaceae</taxon>
        <taxon>Mycobacteroides</taxon>
    </lineage>
</organism>
<gene>
    <name evidence="1" type="ORF">BKG62_00830</name>
</gene>
<accession>A0AB73MAM5</accession>
<dbReference type="RefSeq" id="WP_044104451.1">
    <property type="nucleotide sequence ID" value="NZ_JAPDRD010000001.1"/>
</dbReference>
<dbReference type="EMBL" id="MLHW01000001">
    <property type="protein sequence ID" value="OHT54788.1"/>
    <property type="molecule type" value="Genomic_DNA"/>
</dbReference>
<reference evidence="1 2" key="1">
    <citation type="submission" date="2016-10" db="EMBL/GenBank/DDBJ databases">
        <title>Evaluation of Human, Animal and Environmental Mycobacterium chelonae Isolates by Core Genome Phylogenomic Analysis, Targeted Gene Comparison, and Anti-microbial Susceptibility Patterns: A Tale of Mistaken Identities.</title>
        <authorList>
            <person name="Fogelson S.B."/>
            <person name="Camus A.C."/>
            <person name="Lorenz W."/>
            <person name="Vasireddy R."/>
            <person name="Vasireddy S."/>
            <person name="Smith T."/>
            <person name="Brown-Elliott B.A."/>
            <person name="Wallace R.J.Jr."/>
            <person name="Hasan N.A."/>
            <person name="Reischl U."/>
            <person name="Sanchez S."/>
        </authorList>
    </citation>
    <scope>NUCLEOTIDE SEQUENCE [LARGE SCALE GENOMIC DNA]</scope>
    <source>
        <strain evidence="1 2">42895</strain>
    </source>
</reference>
<sequence>MTDDFTSKQVDWWAVHEFVQPLLQEVGCWPQAGTPAWQLLDPTDPAKLAAVLDAARHHALRMDTEQASRAQASQDISRAADWSAIASAIRNGRGDAYIPMNKEIA</sequence>
<evidence type="ECO:0000313" key="2">
    <source>
        <dbReference type="Proteomes" id="UP000180113"/>
    </source>
</evidence>
<evidence type="ECO:0000313" key="1">
    <source>
        <dbReference type="EMBL" id="OHT54788.1"/>
    </source>
</evidence>
<evidence type="ECO:0008006" key="3">
    <source>
        <dbReference type="Google" id="ProtNLM"/>
    </source>
</evidence>
<dbReference type="InterPro" id="IPR024384">
    <property type="entry name" value="DUF2742"/>
</dbReference>
<dbReference type="Proteomes" id="UP000180113">
    <property type="component" value="Unassembled WGS sequence"/>
</dbReference>
<name>A0AB73MAM5_MYCCH</name>
<dbReference type="Pfam" id="PF10888">
    <property type="entry name" value="DUF2742"/>
    <property type="match status" value="1"/>
</dbReference>
<dbReference type="AlphaFoldDB" id="A0AB73MAM5"/>